<dbReference type="FunFam" id="1.20.272.10:FF:000001">
    <property type="entry name" value="Putative AAA family ATPase"/>
    <property type="match status" value="1"/>
</dbReference>
<dbReference type="PANTHER" id="PTHR13779:SF7">
    <property type="entry name" value="ATPASE WRNIP1"/>
    <property type="match status" value="1"/>
</dbReference>
<protein>
    <recommendedName>
        <fullName evidence="4">AAA+ ATPase domain-containing protein</fullName>
    </recommendedName>
</protein>
<dbReference type="PATRIC" id="fig|1121307.3.peg.910"/>
<dbReference type="EMBL" id="LFVU01000027">
    <property type="protein sequence ID" value="KMT21294.1"/>
    <property type="molecule type" value="Genomic_DNA"/>
</dbReference>
<dbReference type="AlphaFoldDB" id="A0A0J8DAE5"/>
<dbReference type="Pfam" id="PF00004">
    <property type="entry name" value="AAA"/>
    <property type="match status" value="1"/>
</dbReference>
<dbReference type="InterPro" id="IPR008921">
    <property type="entry name" value="DNA_pol3_clamp-load_cplx_C"/>
</dbReference>
<dbReference type="SUPFAM" id="SSF48019">
    <property type="entry name" value="post-AAA+ oligomerization domain-like"/>
    <property type="match status" value="1"/>
</dbReference>
<dbReference type="InterPro" id="IPR027417">
    <property type="entry name" value="P-loop_NTPase"/>
</dbReference>
<proteinExistence type="inferred from homology"/>
<dbReference type="RefSeq" id="WP_048570740.1">
    <property type="nucleotide sequence ID" value="NZ_LFVU01000027.1"/>
</dbReference>
<gene>
    <name evidence="5" type="ORF">CLCY_2c00540</name>
</gene>
<name>A0A0J8DAE5_CLOCY</name>
<dbReference type="GO" id="GO:0008047">
    <property type="term" value="F:enzyme activator activity"/>
    <property type="evidence" value="ECO:0007669"/>
    <property type="project" value="TreeGrafter"/>
</dbReference>
<dbReference type="SMART" id="SM00382">
    <property type="entry name" value="AAA"/>
    <property type="match status" value="1"/>
</dbReference>
<dbReference type="Gene3D" id="3.40.50.300">
    <property type="entry name" value="P-loop containing nucleotide triphosphate hydrolases"/>
    <property type="match status" value="1"/>
</dbReference>
<keyword evidence="3" id="KW-0067">ATP-binding</keyword>
<dbReference type="OrthoDB" id="9778364at2"/>
<accession>A0A0J8DAE5</accession>
<dbReference type="InterPro" id="IPR003593">
    <property type="entry name" value="AAA+_ATPase"/>
</dbReference>
<dbReference type="PANTHER" id="PTHR13779">
    <property type="entry name" value="WERNER HELICASE-INTERACTING PROTEIN 1 FAMILY MEMBER"/>
    <property type="match status" value="1"/>
</dbReference>
<dbReference type="STRING" id="1121307.CLCY_2c00540"/>
<dbReference type="InterPro" id="IPR003959">
    <property type="entry name" value="ATPase_AAA_core"/>
</dbReference>
<dbReference type="GO" id="GO:0005524">
    <property type="term" value="F:ATP binding"/>
    <property type="evidence" value="ECO:0007669"/>
    <property type="project" value="UniProtKB-KW"/>
</dbReference>
<dbReference type="InterPro" id="IPR032423">
    <property type="entry name" value="AAA_assoc_2"/>
</dbReference>
<evidence type="ECO:0000313" key="6">
    <source>
        <dbReference type="Proteomes" id="UP000036756"/>
    </source>
</evidence>
<dbReference type="InterPro" id="IPR051314">
    <property type="entry name" value="AAA_ATPase_RarA/MGS1/WRNIP1"/>
</dbReference>
<keyword evidence="2" id="KW-0547">Nucleotide-binding</keyword>
<keyword evidence="6" id="KW-1185">Reference proteome</keyword>
<dbReference type="GO" id="GO:0006261">
    <property type="term" value="P:DNA-templated DNA replication"/>
    <property type="evidence" value="ECO:0007669"/>
    <property type="project" value="TreeGrafter"/>
</dbReference>
<organism evidence="5 6">
    <name type="scientific">Clostridium cylindrosporum DSM 605</name>
    <dbReference type="NCBI Taxonomy" id="1121307"/>
    <lineage>
        <taxon>Bacteria</taxon>
        <taxon>Bacillati</taxon>
        <taxon>Bacillota</taxon>
        <taxon>Clostridia</taxon>
        <taxon>Eubacteriales</taxon>
        <taxon>Clostridiaceae</taxon>
        <taxon>Clostridium</taxon>
    </lineage>
</organism>
<dbReference type="Pfam" id="PF12002">
    <property type="entry name" value="MgsA_C"/>
    <property type="match status" value="1"/>
</dbReference>
<dbReference type="Gene3D" id="1.20.272.10">
    <property type="match status" value="1"/>
</dbReference>
<comment type="similarity">
    <text evidence="1">Belongs to the AAA ATPase family. RarA/MGS1/WRNIP1 subfamily.</text>
</comment>
<comment type="caution">
    <text evidence="5">The sequence shown here is derived from an EMBL/GenBank/DDBJ whole genome shotgun (WGS) entry which is preliminary data.</text>
</comment>
<dbReference type="GO" id="GO:0000731">
    <property type="term" value="P:DNA synthesis involved in DNA repair"/>
    <property type="evidence" value="ECO:0007669"/>
    <property type="project" value="TreeGrafter"/>
</dbReference>
<dbReference type="Proteomes" id="UP000036756">
    <property type="component" value="Unassembled WGS sequence"/>
</dbReference>
<dbReference type="Gene3D" id="1.10.8.60">
    <property type="match status" value="1"/>
</dbReference>
<evidence type="ECO:0000256" key="2">
    <source>
        <dbReference type="ARBA" id="ARBA00022741"/>
    </source>
</evidence>
<dbReference type="Gene3D" id="1.10.3710.10">
    <property type="entry name" value="DNA polymerase III clamp loader subunits, C-terminal domain"/>
    <property type="match status" value="1"/>
</dbReference>
<feature type="domain" description="AAA+ ATPase" evidence="4">
    <location>
        <begin position="37"/>
        <end position="153"/>
    </location>
</feature>
<dbReference type="CDD" id="cd18139">
    <property type="entry name" value="HLD_clamp_RarA"/>
    <property type="match status" value="1"/>
</dbReference>
<evidence type="ECO:0000256" key="1">
    <source>
        <dbReference type="ARBA" id="ARBA00008959"/>
    </source>
</evidence>
<evidence type="ECO:0000259" key="4">
    <source>
        <dbReference type="SMART" id="SM00382"/>
    </source>
</evidence>
<evidence type="ECO:0000313" key="5">
    <source>
        <dbReference type="EMBL" id="KMT21294.1"/>
    </source>
</evidence>
<dbReference type="GO" id="GO:0017116">
    <property type="term" value="F:single-stranded DNA helicase activity"/>
    <property type="evidence" value="ECO:0007669"/>
    <property type="project" value="TreeGrafter"/>
</dbReference>
<dbReference type="Pfam" id="PF16193">
    <property type="entry name" value="AAA_assoc_2"/>
    <property type="match status" value="1"/>
</dbReference>
<evidence type="ECO:0000256" key="3">
    <source>
        <dbReference type="ARBA" id="ARBA00022840"/>
    </source>
</evidence>
<sequence length="422" mass="47134">MKPLADRIRPERISEVFGQKHILGKNKVLSRMLEYGNVMNMIFYGPPGTGKTTVANIAAKVSDKKFYKLNATNASLADIKNIINDIDRLDSSKGILLYLDEIQNFNKKQQQSLLEFIENGKITLIASTTENPFFYIYNAILSRCSIFQFKPLSNKDIVEGLDRALNILRGDYNEKAISISEGVFELIASLSGGDMRKAIGNLELIVTSYSDLDEIIIDEEVVKNSITEKSVSFNATGDEHYNLLSAFQKSIRGSDPDAAIVYLAMLIKTGDIMSICRRLLVIASEDIGLAYPQAIVIVKACVDSALQIGFPEARIPLSEATLLLATSPKSNTAYMAISKAIKDIESNDIGEIPSYLKDGHYVGSDRLNKVKLYKYPHDYNNSYVEQTYMPSGLKGKKYYNYGNNKMEEATKLYWNKVLGKNI</sequence>
<reference evidence="5 6" key="1">
    <citation type="submission" date="2015-06" db="EMBL/GenBank/DDBJ databases">
        <title>Draft genome sequence of the purine-degrading Clostridium cylindrosporum HC-1 (DSM 605).</title>
        <authorList>
            <person name="Poehlein A."/>
            <person name="Schiel-Bengelsdorf B."/>
            <person name="Bengelsdorf F."/>
            <person name="Daniel R."/>
            <person name="Duerre P."/>
        </authorList>
    </citation>
    <scope>NUCLEOTIDE SEQUENCE [LARGE SCALE GENOMIC DNA]</scope>
    <source>
        <strain evidence="5 6">DSM 605</strain>
    </source>
</reference>
<dbReference type="SUPFAM" id="SSF52540">
    <property type="entry name" value="P-loop containing nucleoside triphosphate hydrolases"/>
    <property type="match status" value="1"/>
</dbReference>
<dbReference type="CDD" id="cd00009">
    <property type="entry name" value="AAA"/>
    <property type="match status" value="1"/>
</dbReference>
<dbReference type="GO" id="GO:0003677">
    <property type="term" value="F:DNA binding"/>
    <property type="evidence" value="ECO:0007669"/>
    <property type="project" value="InterPro"/>
</dbReference>
<dbReference type="GO" id="GO:0016887">
    <property type="term" value="F:ATP hydrolysis activity"/>
    <property type="evidence" value="ECO:0007669"/>
    <property type="project" value="InterPro"/>
</dbReference>
<dbReference type="InterPro" id="IPR021886">
    <property type="entry name" value="MgsA_C"/>
</dbReference>